<accession>A0A1Q4H6B7</accession>
<name>A0A1Q4H6B7_9MYCO</name>
<dbReference type="InterPro" id="IPR045851">
    <property type="entry name" value="AMP-bd_C_sf"/>
</dbReference>
<dbReference type="GO" id="GO:0006633">
    <property type="term" value="P:fatty acid biosynthetic process"/>
    <property type="evidence" value="ECO:0007669"/>
    <property type="project" value="TreeGrafter"/>
</dbReference>
<dbReference type="AlphaFoldDB" id="A0A1Q4H6B7"/>
<dbReference type="Proteomes" id="UP000220340">
    <property type="component" value="Unassembled WGS sequence"/>
</dbReference>
<sequence length="562" mass="61537">MSSNTDLYRDARDQLVDVISDYDKAVATFRWPAITGSFNWAIDWFDVIAQDNHRPALWIVEQDGSETKLSFAEMAQRSDLVATWLQSLGVGKGDRVILMLGNQVELWESMLAVAKLGAVVMPTTGALGTADLADRIERGGARFVIANAADAGKFEGIDAEFTRIAIGEADGWHRYADAADVSSAGPFETVTEVGDPLLVYFTSGTTSKPKLVEHSQVSYPVGHLSTMAWIGVTPGDVHLAISSPGWAKHAWSCFFTPWIAEATIFVYNYDRFDAAALLEQLHRAEVNTFCAPPTVWRMLIQADLGAKPEGLREILGAGEPLNPEVIGAVERAWGLTIRDGFGQTETTLQIGNTPGQPVKAGSMGRPMPGVPVVLVDPLTGDVADEGEICLDLVDRPLNLMTGYLGDPKRNAAVMANGYYHTGDVASRDEDGYITYIGRTDDVFKSSDYKVSPFELESVLIEHPAVIEAAVVPQPDDTRLAVPKAYVALASGWQADADTAKSILEYSRDHLAPYLKVRRVEFFELPKTISGKIRRVELRRREDEAHASGSPIETEYRYEDLVI</sequence>
<dbReference type="FunFam" id="3.30.300.30:FF:000028">
    <property type="entry name" value="AMP-dependent synthetase"/>
    <property type="match status" value="1"/>
</dbReference>
<evidence type="ECO:0000259" key="6">
    <source>
        <dbReference type="Pfam" id="PF13193"/>
    </source>
</evidence>
<dbReference type="STRING" id="1801.BRW64_23955"/>
<dbReference type="Pfam" id="PF00501">
    <property type="entry name" value="AMP-binding"/>
    <property type="match status" value="1"/>
</dbReference>
<proteinExistence type="inferred from homology"/>
<feature type="domain" description="AMP-binding enzyme C-terminal" evidence="6">
    <location>
        <begin position="454"/>
        <end position="531"/>
    </location>
</feature>
<organism evidence="7 8">
    <name type="scientific">Mycolicibacterium diernhoferi</name>
    <dbReference type="NCBI Taxonomy" id="1801"/>
    <lineage>
        <taxon>Bacteria</taxon>
        <taxon>Bacillati</taxon>
        <taxon>Actinomycetota</taxon>
        <taxon>Actinomycetes</taxon>
        <taxon>Mycobacteriales</taxon>
        <taxon>Mycobacteriaceae</taxon>
        <taxon>Mycolicibacterium</taxon>
    </lineage>
</organism>
<dbReference type="Pfam" id="PF13193">
    <property type="entry name" value="AMP-binding_C"/>
    <property type="match status" value="1"/>
</dbReference>
<dbReference type="GO" id="GO:0006637">
    <property type="term" value="P:acyl-CoA metabolic process"/>
    <property type="evidence" value="ECO:0007669"/>
    <property type="project" value="TreeGrafter"/>
</dbReference>
<feature type="domain" description="AMP-dependent synthetase/ligase" evidence="5">
    <location>
        <begin position="50"/>
        <end position="404"/>
    </location>
</feature>
<keyword evidence="4" id="KW-0067">ATP-binding</keyword>
<keyword evidence="3" id="KW-0547">Nucleotide-binding</keyword>
<protein>
    <submittedName>
        <fullName evidence="7">AMP-dependent synthetase</fullName>
    </submittedName>
</protein>
<keyword evidence="8" id="KW-1185">Reference proteome</keyword>
<dbReference type="PROSITE" id="PS00455">
    <property type="entry name" value="AMP_BINDING"/>
    <property type="match status" value="1"/>
</dbReference>
<evidence type="ECO:0000256" key="1">
    <source>
        <dbReference type="ARBA" id="ARBA00006432"/>
    </source>
</evidence>
<dbReference type="RefSeq" id="WP_073858968.1">
    <property type="nucleotide sequence ID" value="NZ_BAAATC010000008.1"/>
</dbReference>
<reference evidence="7 8" key="1">
    <citation type="submission" date="2017-10" db="EMBL/GenBank/DDBJ databases">
        <title>The new phylogeny of genus Mycobacterium.</title>
        <authorList>
            <person name="Tortoli E."/>
            <person name="Trovato A."/>
            <person name="Cirillo D.M."/>
        </authorList>
    </citation>
    <scope>NUCLEOTIDE SEQUENCE [LARGE SCALE GENOMIC DNA]</scope>
    <source>
        <strain evidence="7 8">IP141170001</strain>
    </source>
</reference>
<dbReference type="GO" id="GO:0015645">
    <property type="term" value="F:fatty acid ligase activity"/>
    <property type="evidence" value="ECO:0007669"/>
    <property type="project" value="TreeGrafter"/>
</dbReference>
<dbReference type="PANTHER" id="PTHR43605:SF10">
    <property type="entry name" value="ACYL-COA SYNTHETASE MEDIUM CHAIN FAMILY MEMBER 3"/>
    <property type="match status" value="1"/>
</dbReference>
<dbReference type="InterPro" id="IPR000873">
    <property type="entry name" value="AMP-dep_synth/lig_dom"/>
</dbReference>
<keyword evidence="2" id="KW-0436">Ligase</keyword>
<evidence type="ECO:0000256" key="3">
    <source>
        <dbReference type="ARBA" id="ARBA00022741"/>
    </source>
</evidence>
<evidence type="ECO:0000259" key="5">
    <source>
        <dbReference type="Pfam" id="PF00501"/>
    </source>
</evidence>
<dbReference type="InterPro" id="IPR051087">
    <property type="entry name" value="Mitochondrial_ACSM"/>
</dbReference>
<dbReference type="EMBL" id="PDCR01000023">
    <property type="protein sequence ID" value="PEG53056.1"/>
    <property type="molecule type" value="Genomic_DNA"/>
</dbReference>
<comment type="caution">
    <text evidence="7">The sequence shown here is derived from an EMBL/GenBank/DDBJ whole genome shotgun (WGS) entry which is preliminary data.</text>
</comment>
<dbReference type="GO" id="GO:0004321">
    <property type="term" value="F:fatty-acyl-CoA synthase activity"/>
    <property type="evidence" value="ECO:0007669"/>
    <property type="project" value="TreeGrafter"/>
</dbReference>
<dbReference type="GO" id="GO:0005524">
    <property type="term" value="F:ATP binding"/>
    <property type="evidence" value="ECO:0007669"/>
    <property type="project" value="UniProtKB-KW"/>
</dbReference>
<gene>
    <name evidence="7" type="ORF">CRI78_17845</name>
</gene>
<evidence type="ECO:0000313" key="7">
    <source>
        <dbReference type="EMBL" id="PEG53056.1"/>
    </source>
</evidence>
<dbReference type="SUPFAM" id="SSF56801">
    <property type="entry name" value="Acetyl-CoA synthetase-like"/>
    <property type="match status" value="1"/>
</dbReference>
<dbReference type="InterPro" id="IPR020845">
    <property type="entry name" value="AMP-binding_CS"/>
</dbReference>
<evidence type="ECO:0000256" key="4">
    <source>
        <dbReference type="ARBA" id="ARBA00022840"/>
    </source>
</evidence>
<dbReference type="OrthoDB" id="9803968at2"/>
<dbReference type="PANTHER" id="PTHR43605">
    <property type="entry name" value="ACYL-COENZYME A SYNTHETASE"/>
    <property type="match status" value="1"/>
</dbReference>
<evidence type="ECO:0000313" key="8">
    <source>
        <dbReference type="Proteomes" id="UP000220340"/>
    </source>
</evidence>
<comment type="similarity">
    <text evidence="1">Belongs to the ATP-dependent AMP-binding enzyme family.</text>
</comment>
<dbReference type="Gene3D" id="3.40.50.12780">
    <property type="entry name" value="N-terminal domain of ligase-like"/>
    <property type="match status" value="1"/>
</dbReference>
<evidence type="ECO:0000256" key="2">
    <source>
        <dbReference type="ARBA" id="ARBA00022598"/>
    </source>
</evidence>
<dbReference type="Gene3D" id="3.30.300.30">
    <property type="match status" value="1"/>
</dbReference>
<dbReference type="InterPro" id="IPR025110">
    <property type="entry name" value="AMP-bd_C"/>
</dbReference>
<dbReference type="GO" id="GO:0016405">
    <property type="term" value="F:CoA-ligase activity"/>
    <property type="evidence" value="ECO:0007669"/>
    <property type="project" value="UniProtKB-ARBA"/>
</dbReference>
<dbReference type="InterPro" id="IPR042099">
    <property type="entry name" value="ANL_N_sf"/>
</dbReference>